<feature type="domain" description="HTH LytTR-type" evidence="4">
    <location>
        <begin position="178"/>
        <end position="255"/>
    </location>
</feature>
<dbReference type="Pfam" id="PF04397">
    <property type="entry name" value="LytTR"/>
    <property type="match status" value="1"/>
</dbReference>
<proteinExistence type="predicted"/>
<dbReference type="InterPro" id="IPR007492">
    <property type="entry name" value="LytTR_DNA-bd_dom"/>
</dbReference>
<dbReference type="SUPFAM" id="SSF52172">
    <property type="entry name" value="CheY-like"/>
    <property type="match status" value="1"/>
</dbReference>
<dbReference type="Pfam" id="PF00072">
    <property type="entry name" value="Response_reg"/>
    <property type="match status" value="1"/>
</dbReference>
<dbReference type="GO" id="GO:0000156">
    <property type="term" value="F:phosphorelay response regulator activity"/>
    <property type="evidence" value="ECO:0007669"/>
    <property type="project" value="InterPro"/>
</dbReference>
<feature type="domain" description="Response regulatory" evidence="3">
    <location>
        <begin position="2"/>
        <end position="115"/>
    </location>
</feature>
<keyword evidence="1" id="KW-0902">Two-component regulatory system</keyword>
<dbReference type="AlphaFoldDB" id="A0A1D2QL66"/>
<dbReference type="Proteomes" id="UP000242502">
    <property type="component" value="Unassembled WGS sequence"/>
</dbReference>
<evidence type="ECO:0000256" key="2">
    <source>
        <dbReference type="PROSITE-ProRule" id="PRU00169"/>
    </source>
</evidence>
<dbReference type="SMART" id="SM00448">
    <property type="entry name" value="REC"/>
    <property type="match status" value="1"/>
</dbReference>
<dbReference type="Gene3D" id="3.40.50.2300">
    <property type="match status" value="1"/>
</dbReference>
<comment type="caution">
    <text evidence="5">The sequence shown here is derived from an EMBL/GenBank/DDBJ whole genome shotgun (WGS) entry which is preliminary data.</text>
</comment>
<dbReference type="InterPro" id="IPR001789">
    <property type="entry name" value="Sig_transdc_resp-reg_receiver"/>
</dbReference>
<feature type="modified residue" description="4-aspartylphosphate" evidence="2">
    <location>
        <position position="55"/>
    </location>
</feature>
<reference evidence="5 6" key="1">
    <citation type="journal article" date="2016" name="Appl. Environ. Microbiol.">
        <title>Lack of Overt Genome Reduction in the Bryostatin-Producing Bryozoan Symbiont "Candidatus Endobugula sertula".</title>
        <authorList>
            <person name="Miller I.J."/>
            <person name="Vanee N."/>
            <person name="Fong S.S."/>
            <person name="Lim-Fong G.E."/>
            <person name="Kwan J.C."/>
        </authorList>
    </citation>
    <scope>NUCLEOTIDE SEQUENCE [LARGE SCALE GENOMIC DNA]</scope>
    <source>
        <strain evidence="5">AB1-4</strain>
    </source>
</reference>
<dbReference type="PROSITE" id="PS50110">
    <property type="entry name" value="RESPONSE_REGULATORY"/>
    <property type="match status" value="1"/>
</dbReference>
<sequence>MRAVIIEDELSAVLNLEHLFKSIEPRIQTIEVIDTVTDAIHFFENENGYDIVFMDIHLADGNSFDILKEVEPVAPIIFTTAYDQYAIQAFKVNSIDYLLKPIREEELKNALNKFEQSRTSSPSAFSPEQVKGLLELLKEQKKVFRKSYLVQKGDTLIPIASDEFAFFFIKNGVVRGTTTENVSYYLDDNLEGLENELDPVNFFRANRQYLVQRSAIKNLTVYFNGRLIVNTRPESKEHIIVSKANVPKFKAWLKLS</sequence>
<name>A0A1D2QL66_9GAMM</name>
<dbReference type="Gene3D" id="2.40.50.1020">
    <property type="entry name" value="LytTr DNA-binding domain"/>
    <property type="match status" value="1"/>
</dbReference>
<dbReference type="InterPro" id="IPR046947">
    <property type="entry name" value="LytR-like"/>
</dbReference>
<dbReference type="PROSITE" id="PS50930">
    <property type="entry name" value="HTH_LYTTR"/>
    <property type="match status" value="1"/>
</dbReference>
<evidence type="ECO:0000259" key="3">
    <source>
        <dbReference type="PROSITE" id="PS50110"/>
    </source>
</evidence>
<gene>
    <name evidence="5" type="ORF">AB835_14885</name>
</gene>
<evidence type="ECO:0000313" key="5">
    <source>
        <dbReference type="EMBL" id="ODS22313.1"/>
    </source>
</evidence>
<dbReference type="PANTHER" id="PTHR37299:SF1">
    <property type="entry name" value="STAGE 0 SPORULATION PROTEIN A HOMOLOG"/>
    <property type="match status" value="1"/>
</dbReference>
<dbReference type="SMART" id="SM00850">
    <property type="entry name" value="LytTR"/>
    <property type="match status" value="1"/>
</dbReference>
<evidence type="ECO:0000313" key="6">
    <source>
        <dbReference type="Proteomes" id="UP000242502"/>
    </source>
</evidence>
<evidence type="ECO:0000256" key="1">
    <source>
        <dbReference type="ARBA" id="ARBA00023012"/>
    </source>
</evidence>
<accession>A0A1D2QL66</accession>
<dbReference type="InterPro" id="IPR011006">
    <property type="entry name" value="CheY-like_superfamily"/>
</dbReference>
<dbReference type="EMBL" id="MDLC01000106">
    <property type="protein sequence ID" value="ODS22313.1"/>
    <property type="molecule type" value="Genomic_DNA"/>
</dbReference>
<keyword evidence="2" id="KW-0597">Phosphoprotein</keyword>
<evidence type="ECO:0008006" key="7">
    <source>
        <dbReference type="Google" id="ProtNLM"/>
    </source>
</evidence>
<dbReference type="GO" id="GO:0003677">
    <property type="term" value="F:DNA binding"/>
    <property type="evidence" value="ECO:0007669"/>
    <property type="project" value="InterPro"/>
</dbReference>
<protein>
    <recommendedName>
        <fullName evidence="7">DNA-binding response regulator</fullName>
    </recommendedName>
</protein>
<evidence type="ECO:0000259" key="4">
    <source>
        <dbReference type="PROSITE" id="PS50930"/>
    </source>
</evidence>
<dbReference type="STRING" id="62101.AB835_14885"/>
<organism evidence="5 6">
    <name type="scientific">Candidatus Endobugula sertula</name>
    <name type="common">Bugula neritina bacterial symbiont</name>
    <dbReference type="NCBI Taxonomy" id="62101"/>
    <lineage>
        <taxon>Bacteria</taxon>
        <taxon>Pseudomonadati</taxon>
        <taxon>Pseudomonadota</taxon>
        <taxon>Gammaproteobacteria</taxon>
        <taxon>Cellvibrionales</taxon>
        <taxon>Cellvibrionaceae</taxon>
        <taxon>Candidatus Endobugula</taxon>
    </lineage>
</organism>
<dbReference type="PANTHER" id="PTHR37299">
    <property type="entry name" value="TRANSCRIPTIONAL REGULATOR-RELATED"/>
    <property type="match status" value="1"/>
</dbReference>
<dbReference type="FunFam" id="3.40.50.2300:FF:000361">
    <property type="entry name" value="Two-component system response regulator"/>
    <property type="match status" value="1"/>
</dbReference>